<dbReference type="RefSeq" id="WP_132279016.1">
    <property type="nucleotide sequence ID" value="NZ_JAOBST010000047.1"/>
</dbReference>
<keyword evidence="3" id="KW-0732">Signal</keyword>
<reference evidence="5 6" key="1">
    <citation type="journal article" date="2016" name="Nat. Microbiol.">
        <title>The Mouse Intestinal Bacterial Collection (miBC) provides host-specific insight into cultured diversity and functional potential of the gut microbiota.</title>
        <authorList>
            <person name="Lagkouvardos I."/>
            <person name="Pukall R."/>
            <person name="Abt B."/>
            <person name="Foesel B.U."/>
            <person name="Meier-Kolthoff J.P."/>
            <person name="Kumar N."/>
            <person name="Bresciani A."/>
            <person name="Martinez I."/>
            <person name="Just S."/>
            <person name="Ziegler C."/>
            <person name="Brugiroux S."/>
            <person name="Garzetti D."/>
            <person name="Wenning M."/>
            <person name="Bui T.P."/>
            <person name="Wang J."/>
            <person name="Hugenholtz F."/>
            <person name="Plugge C.M."/>
            <person name="Peterson D.A."/>
            <person name="Hornef M.W."/>
            <person name="Baines J.F."/>
            <person name="Smidt H."/>
            <person name="Walter J."/>
            <person name="Kristiansen K."/>
            <person name="Nielsen H.B."/>
            <person name="Haller D."/>
            <person name="Overmann J."/>
            <person name="Stecher B."/>
            <person name="Clavel T."/>
        </authorList>
    </citation>
    <scope>NUCLEOTIDE SEQUENCE [LARGE SCALE GENOMIC DNA]</scope>
    <source>
        <strain evidence="5 6">DSM 28560</strain>
    </source>
</reference>
<organism evidence="5 6">
    <name type="scientific">Extibacter muris</name>
    <dbReference type="NCBI Taxonomy" id="1796622"/>
    <lineage>
        <taxon>Bacteria</taxon>
        <taxon>Bacillati</taxon>
        <taxon>Bacillota</taxon>
        <taxon>Clostridia</taxon>
        <taxon>Lachnospirales</taxon>
        <taxon>Lachnospiraceae</taxon>
        <taxon>Extibacter</taxon>
    </lineage>
</organism>
<evidence type="ECO:0000256" key="3">
    <source>
        <dbReference type="SAM" id="SignalP"/>
    </source>
</evidence>
<evidence type="ECO:0000259" key="4">
    <source>
        <dbReference type="Pfam" id="PF24547"/>
    </source>
</evidence>
<keyword evidence="2" id="KW-0812">Transmembrane</keyword>
<evidence type="ECO:0000256" key="1">
    <source>
        <dbReference type="SAM" id="MobiDB-lite"/>
    </source>
</evidence>
<dbReference type="InterPro" id="IPR055382">
    <property type="entry name" value="DUF7601"/>
</dbReference>
<feature type="domain" description="DUF7601" evidence="4">
    <location>
        <begin position="958"/>
        <end position="1063"/>
    </location>
</feature>
<keyword evidence="2" id="KW-1133">Transmembrane helix</keyword>
<proteinExistence type="predicted"/>
<dbReference type="AlphaFoldDB" id="A0A4R4FBU5"/>
<evidence type="ECO:0000313" key="6">
    <source>
        <dbReference type="Proteomes" id="UP000295710"/>
    </source>
</evidence>
<name>A0A4R4FBU5_9FIRM</name>
<gene>
    <name evidence="5" type="ORF">E1963_13870</name>
</gene>
<evidence type="ECO:0000256" key="2">
    <source>
        <dbReference type="SAM" id="Phobius"/>
    </source>
</evidence>
<accession>A0A4R4FBU5</accession>
<feature type="region of interest" description="Disordered" evidence="1">
    <location>
        <begin position="1058"/>
        <end position="1090"/>
    </location>
</feature>
<sequence>MKKRFLSLLLCAVMLCGFVPQGMAVSAASTGGGLCAHHTEHTEDCGYSEGVEGNLCTHEHAEDCTIFETNCVHSHDESCYPNETVLDDSATPSDAGEASPTECTHVCSEESACTTKKLNCTHSHDESCGCVEAVEGTPCSYDCSLCSELDSENINPQKSQEETITIEVDGEKNWVDIETAINDAIADNPDAEVKIIGKGNDAVIVLKDLTVDVEGMYRTKAIELQADTSFENVELRIPSTEGSDPHIMIFANGHSLYMADSVRKKFSGAYTKATTIFGGGNKKDVESAHIEINGGDWSGIYGGSYRGNSGNTYVHVAGDAAVSKVYGGCYGGVTTGSIYLEYGSSRRYQDGSSTKYALADVIGSGHDIQGEPQIADVTGEKIEVKILPGALVSDVYGARNSMVSVDDVYITVDEGAVVIDSVIGGASTSRTEQWSLADGYDTDKKHYTANSDIHVLFNGEGRVDDTKYYSCRIYGGGVFGDVNGDIDVTVNGHAEYVYGGSSSDNVTGNIDITINGGIYAGGHNADMELGEVSTWYGGTVTSGCVRGTVTGNITTTINKDAEVHALIGGSDDGSVVGNTNVHVYGKVLKKNHENSNRFLRHAGSIFGGGYYSDEDYIDVTGSASVYVYEGAVVEGDVHGGAIEGRNFGDTYVDVSGSVLGDIYGGGENHHGADGWYASDGTVIYPGVVYGNTEVKIHGNGTANNVYGGGKASRVIGNTSVLLEGNASVQNVYGIGNPNSEYWKGGTLKKANPVAPHVYKNATITIKDQARVADTIYGFEIFEIRDNEVLPLGGRAEVYFKESNNDDIFKRVKNAHLVQVTDSSNVVIDNEHQDNEQLVNVYDLVIDTSATLKFGADAHILENYRGDKEKSGTLEIPAGKGLTADGAVTDLTRISIYDYDNVVPEKAQVYVISGAGSTTDDGDFTWIDTRNGVYMDWKAIEDNKSQWWLVNDPNPERHGGLQVKKTVSGSGASNTEAFTFTVTLDNTTISGVYGDMTFEKGIATFTLKADESKTASNLPAGVGYTVEEKQNAGYTVTVNGTAGAKTAGTIAANITATEAFNNHKDGEETPTPDPKPEPTPDTPDDVPQTGDTSNISLWIALACFSVFGIAVILFGRKQRHKRHK</sequence>
<feature type="chain" id="PRO_5038917799" description="DUF7601 domain-containing protein" evidence="3">
    <location>
        <begin position="25"/>
        <end position="1123"/>
    </location>
</feature>
<keyword evidence="2" id="KW-0472">Membrane</keyword>
<comment type="caution">
    <text evidence="5">The sequence shown here is derived from an EMBL/GenBank/DDBJ whole genome shotgun (WGS) entry which is preliminary data.</text>
</comment>
<feature type="transmembrane region" description="Helical" evidence="2">
    <location>
        <begin position="1094"/>
        <end position="1114"/>
    </location>
</feature>
<feature type="compositionally biased region" description="Pro residues" evidence="1">
    <location>
        <begin position="1070"/>
        <end position="1080"/>
    </location>
</feature>
<protein>
    <recommendedName>
        <fullName evidence="4">DUF7601 domain-containing protein</fullName>
    </recommendedName>
</protein>
<keyword evidence="6" id="KW-1185">Reference proteome</keyword>
<dbReference type="Pfam" id="PF24547">
    <property type="entry name" value="DUF7601"/>
    <property type="match status" value="1"/>
</dbReference>
<feature type="signal peptide" evidence="3">
    <location>
        <begin position="1"/>
        <end position="24"/>
    </location>
</feature>
<dbReference type="Proteomes" id="UP000295710">
    <property type="component" value="Unassembled WGS sequence"/>
</dbReference>
<evidence type="ECO:0000313" key="5">
    <source>
        <dbReference type="EMBL" id="TDA21032.1"/>
    </source>
</evidence>
<dbReference type="EMBL" id="SMMX01000012">
    <property type="protein sequence ID" value="TDA21032.1"/>
    <property type="molecule type" value="Genomic_DNA"/>
</dbReference>
<dbReference type="Gene3D" id="2.60.40.1140">
    <property type="entry name" value="Collagen-binding surface protein Cna, B-type domain"/>
    <property type="match status" value="1"/>
</dbReference>